<dbReference type="RefSeq" id="XP_026599917.1">
    <property type="nucleotide sequence ID" value="XM_026751569.1"/>
</dbReference>
<gene>
    <name evidence="1" type="ORF">DSM5745_09553</name>
</gene>
<evidence type="ECO:0008006" key="3">
    <source>
        <dbReference type="Google" id="ProtNLM"/>
    </source>
</evidence>
<accession>A0A3D8QWB7</accession>
<proteinExistence type="predicted"/>
<dbReference type="AlphaFoldDB" id="A0A3D8QWB7"/>
<evidence type="ECO:0000313" key="1">
    <source>
        <dbReference type="EMBL" id="RDW65814.1"/>
    </source>
</evidence>
<protein>
    <recommendedName>
        <fullName evidence="3">F-box domain-containing protein</fullName>
    </recommendedName>
</protein>
<reference evidence="1 2" key="1">
    <citation type="journal article" date="2018" name="IMA Fungus">
        <title>IMA Genome-F 9: Draft genome sequence of Annulohypoxylon stygium, Aspergillus mulundensis, Berkeleyomyces basicola (syn. Thielaviopsis basicola), Ceratocystis smalleyi, two Cercospora beticola strains, Coleophoma cylindrospora, Fusarium fracticaudum, Phialophora cf. hyalina, and Morchella septimelata.</title>
        <authorList>
            <person name="Wingfield B.D."/>
            <person name="Bills G.F."/>
            <person name="Dong Y."/>
            <person name="Huang W."/>
            <person name="Nel W.J."/>
            <person name="Swalarsk-Parry B.S."/>
            <person name="Vaghefi N."/>
            <person name="Wilken P.M."/>
            <person name="An Z."/>
            <person name="de Beer Z.W."/>
            <person name="De Vos L."/>
            <person name="Chen L."/>
            <person name="Duong T.A."/>
            <person name="Gao Y."/>
            <person name="Hammerbacher A."/>
            <person name="Kikkert J.R."/>
            <person name="Li Y."/>
            <person name="Li H."/>
            <person name="Li K."/>
            <person name="Li Q."/>
            <person name="Liu X."/>
            <person name="Ma X."/>
            <person name="Naidoo K."/>
            <person name="Pethybridge S.J."/>
            <person name="Sun J."/>
            <person name="Steenkamp E.T."/>
            <person name="van der Nest M.A."/>
            <person name="van Wyk S."/>
            <person name="Wingfield M.J."/>
            <person name="Xiong C."/>
            <person name="Yue Q."/>
            <person name="Zhang X."/>
        </authorList>
    </citation>
    <scope>NUCLEOTIDE SEQUENCE [LARGE SCALE GENOMIC DNA]</scope>
    <source>
        <strain evidence="1 2">DSM 5745</strain>
    </source>
</reference>
<dbReference type="STRING" id="1810919.A0A3D8QWB7"/>
<evidence type="ECO:0000313" key="2">
    <source>
        <dbReference type="Proteomes" id="UP000256690"/>
    </source>
</evidence>
<organism evidence="1 2">
    <name type="scientific">Aspergillus mulundensis</name>
    <dbReference type="NCBI Taxonomy" id="1810919"/>
    <lineage>
        <taxon>Eukaryota</taxon>
        <taxon>Fungi</taxon>
        <taxon>Dikarya</taxon>
        <taxon>Ascomycota</taxon>
        <taxon>Pezizomycotina</taxon>
        <taxon>Eurotiomycetes</taxon>
        <taxon>Eurotiomycetidae</taxon>
        <taxon>Eurotiales</taxon>
        <taxon>Aspergillaceae</taxon>
        <taxon>Aspergillus</taxon>
        <taxon>Aspergillus subgen. Nidulantes</taxon>
    </lineage>
</organism>
<name>A0A3D8QWB7_9EURO</name>
<comment type="caution">
    <text evidence="1">The sequence shown here is derived from an EMBL/GenBank/DDBJ whole genome shotgun (WGS) entry which is preliminary data.</text>
</comment>
<sequence>MFPFLQLPPELRSLVIEHVLFSSYPAPEYPSKENRSIFNDLRYMAWRARPYQEIRSTHSPSNCLALLLTSKTIHDETKAMLSLQESRSATYHLDITVENDNDVFPTWLCVPQLTTHIAELHVDVRLFGTIIHPNISWRLGGDGGHSRYEWDFLALLERFLRYGPVGQKKGSDGQVLNMRTFSYTSPCPIVDHGIKVDTLTLNFTSGEAKLQRGEFPPAEIEYRDWDWYRKGHGPRRGVPEIERPLTEYNTRPEWLAELLADEIDVLLHFGRDREGFARLVYERLRVIRMLVDGEVYREFDVSGILDEFKLPDKSLRKMASKFVDAPGWVFDL</sequence>
<keyword evidence="2" id="KW-1185">Reference proteome</keyword>
<dbReference type="EMBL" id="PVWQ01000013">
    <property type="protein sequence ID" value="RDW65814.1"/>
    <property type="molecule type" value="Genomic_DNA"/>
</dbReference>
<dbReference type="Proteomes" id="UP000256690">
    <property type="component" value="Unassembled WGS sequence"/>
</dbReference>
<dbReference type="OrthoDB" id="2823490at2759"/>
<dbReference type="GeneID" id="38119923"/>